<keyword evidence="6 8" id="KW-1133">Transmembrane helix</keyword>
<gene>
    <name evidence="10" type="ORF">ABR54_00940</name>
</gene>
<dbReference type="InterPro" id="IPR000515">
    <property type="entry name" value="MetI-like"/>
</dbReference>
<dbReference type="Proteomes" id="UP000053274">
    <property type="component" value="Unassembled WGS sequence"/>
</dbReference>
<keyword evidence="4" id="KW-1003">Cell membrane</keyword>
<dbReference type="EMBL" id="LIAM01000003">
    <property type="protein sequence ID" value="KRO36638.1"/>
    <property type="molecule type" value="Genomic_DNA"/>
</dbReference>
<feature type="transmembrane region" description="Helical" evidence="8">
    <location>
        <begin position="200"/>
        <end position="221"/>
    </location>
</feature>
<dbReference type="InterPro" id="IPR051789">
    <property type="entry name" value="Bact_Polyamine_Transport"/>
</dbReference>
<dbReference type="SUPFAM" id="SSF161098">
    <property type="entry name" value="MetI-like"/>
    <property type="match status" value="1"/>
</dbReference>
<accession>A0A0R2PFI6</accession>
<dbReference type="Pfam" id="PF00528">
    <property type="entry name" value="BPD_transp_1"/>
    <property type="match status" value="1"/>
</dbReference>
<evidence type="ECO:0000256" key="1">
    <source>
        <dbReference type="ARBA" id="ARBA00004651"/>
    </source>
</evidence>
<dbReference type="GO" id="GO:0005886">
    <property type="term" value="C:plasma membrane"/>
    <property type="evidence" value="ECO:0007669"/>
    <property type="project" value="UniProtKB-SubCell"/>
</dbReference>
<reference evidence="10 11" key="1">
    <citation type="submission" date="2015-10" db="EMBL/GenBank/DDBJ databases">
        <title>Metagenome-Assembled Genomes uncover a global brackish microbiome.</title>
        <authorList>
            <person name="Hugerth L.W."/>
            <person name="Larsson J."/>
            <person name="Alneberg J."/>
            <person name="Lindh M.V."/>
            <person name="Legrand C."/>
            <person name="Pinhassi J."/>
            <person name="Andersson A.F."/>
        </authorList>
    </citation>
    <scope>NUCLEOTIDE SEQUENCE [LARGE SCALE GENOMIC DNA]</scope>
    <source>
        <strain evidence="10">BACL15 MAG-120619-bin91</strain>
    </source>
</reference>
<evidence type="ECO:0000256" key="7">
    <source>
        <dbReference type="ARBA" id="ARBA00023136"/>
    </source>
</evidence>
<keyword evidence="3 8" id="KW-0813">Transport</keyword>
<evidence type="ECO:0000259" key="9">
    <source>
        <dbReference type="PROSITE" id="PS50928"/>
    </source>
</evidence>
<evidence type="ECO:0000256" key="5">
    <source>
        <dbReference type="ARBA" id="ARBA00022692"/>
    </source>
</evidence>
<evidence type="ECO:0000256" key="8">
    <source>
        <dbReference type="RuleBase" id="RU363032"/>
    </source>
</evidence>
<evidence type="ECO:0000313" key="10">
    <source>
        <dbReference type="EMBL" id="KRO36638.1"/>
    </source>
</evidence>
<comment type="caution">
    <text evidence="10">The sequence shown here is derived from an EMBL/GenBank/DDBJ whole genome shotgun (WGS) entry which is preliminary data.</text>
</comment>
<sequence>MSAHVKQKDASIPTIPIKARLSRWFGRNLIRIYAVFGFTYLFIPVAYTFAFSFNDSGKSNLVWKGFTFDNWKNPCGAPEVCTALGNSIKIGLLATIFSTILGTMIAFAIGRYAFKGRSSSNLLIFLPMATPEIVLGASLLSLFLVFQINPGFWPTVIAHVMFCISFVVVTVKARIASLDPRLEQAAMDLYANELETFRKVTLPLVAPGIAGAALLAFSLSFDDFIITNFNSGTLKTFPEFVYTSAARGIPAQANVIGSAMFFLALIIVIAGQFVGKRVKVAK</sequence>
<organism evidence="10 11">
    <name type="scientific">Actinobacteria bacterium BACL15 MAG-120619-bin91</name>
    <dbReference type="NCBI Taxonomy" id="1655562"/>
    <lineage>
        <taxon>Bacteria</taxon>
        <taxon>Bacillati</taxon>
        <taxon>Actinomycetota</taxon>
        <taxon>Actinomycetes</taxon>
        <taxon>Actinomycetes incertae sedis</taxon>
        <taxon>ac1 cluster</taxon>
    </lineage>
</organism>
<dbReference type="CDD" id="cd06261">
    <property type="entry name" value="TM_PBP2"/>
    <property type="match status" value="1"/>
</dbReference>
<comment type="subcellular location">
    <subcellularLocation>
        <location evidence="1 8">Cell membrane</location>
        <topology evidence="1 8">Multi-pass membrane protein</topology>
    </subcellularLocation>
</comment>
<name>A0A0R2PFI6_9ACTN</name>
<dbReference type="PANTHER" id="PTHR43848:SF2">
    <property type="entry name" value="PUTRESCINE TRANSPORT SYSTEM PERMEASE PROTEIN POTI"/>
    <property type="match status" value="1"/>
</dbReference>
<feature type="transmembrane region" description="Helical" evidence="8">
    <location>
        <begin position="122"/>
        <end position="146"/>
    </location>
</feature>
<dbReference type="PANTHER" id="PTHR43848">
    <property type="entry name" value="PUTRESCINE TRANSPORT SYSTEM PERMEASE PROTEIN POTI"/>
    <property type="match status" value="1"/>
</dbReference>
<feature type="transmembrane region" description="Helical" evidence="8">
    <location>
        <begin position="152"/>
        <end position="171"/>
    </location>
</feature>
<evidence type="ECO:0000256" key="3">
    <source>
        <dbReference type="ARBA" id="ARBA00022448"/>
    </source>
</evidence>
<protein>
    <submittedName>
        <fullName evidence="10">ABC transporter permease</fullName>
    </submittedName>
</protein>
<proteinExistence type="inferred from homology"/>
<evidence type="ECO:0000313" key="11">
    <source>
        <dbReference type="Proteomes" id="UP000053274"/>
    </source>
</evidence>
<evidence type="ECO:0000256" key="2">
    <source>
        <dbReference type="ARBA" id="ARBA00007069"/>
    </source>
</evidence>
<feature type="transmembrane region" description="Helical" evidence="8">
    <location>
        <begin position="90"/>
        <end position="110"/>
    </location>
</feature>
<dbReference type="InterPro" id="IPR035906">
    <property type="entry name" value="MetI-like_sf"/>
</dbReference>
<evidence type="ECO:0000256" key="6">
    <source>
        <dbReference type="ARBA" id="ARBA00022989"/>
    </source>
</evidence>
<dbReference type="GO" id="GO:0055085">
    <property type="term" value="P:transmembrane transport"/>
    <property type="evidence" value="ECO:0007669"/>
    <property type="project" value="InterPro"/>
</dbReference>
<keyword evidence="5 8" id="KW-0812">Transmembrane</keyword>
<feature type="domain" description="ABC transmembrane type-1" evidence="9">
    <location>
        <begin position="84"/>
        <end position="274"/>
    </location>
</feature>
<dbReference type="AlphaFoldDB" id="A0A0R2PFI6"/>
<feature type="transmembrane region" description="Helical" evidence="8">
    <location>
        <begin position="255"/>
        <end position="275"/>
    </location>
</feature>
<dbReference type="PROSITE" id="PS50928">
    <property type="entry name" value="ABC_TM1"/>
    <property type="match status" value="1"/>
</dbReference>
<dbReference type="Gene3D" id="1.10.3720.10">
    <property type="entry name" value="MetI-like"/>
    <property type="match status" value="1"/>
</dbReference>
<keyword evidence="7 8" id="KW-0472">Membrane</keyword>
<evidence type="ECO:0000256" key="4">
    <source>
        <dbReference type="ARBA" id="ARBA00022475"/>
    </source>
</evidence>
<comment type="similarity">
    <text evidence="2">Belongs to the binding-protein-dependent transport system permease family. CysTW subfamily.</text>
</comment>
<feature type="transmembrane region" description="Helical" evidence="8">
    <location>
        <begin position="30"/>
        <end position="53"/>
    </location>
</feature>